<proteinExistence type="predicted"/>
<dbReference type="AlphaFoldDB" id="A0AAN9L3U2"/>
<sequence>MHESCKEERGQYLQSRKPSQSELSGQQQSAPSFQLRASFGVVPVGVVRSNSSLGGGLGSSFFLGVSIYGYDEIQTHPYHTPLHDQGALCPKH</sequence>
<gene>
    <name evidence="2" type="ORF">VNO77_22826</name>
</gene>
<feature type="compositionally biased region" description="Basic and acidic residues" evidence="1">
    <location>
        <begin position="1"/>
        <end position="10"/>
    </location>
</feature>
<comment type="caution">
    <text evidence="2">The sequence shown here is derived from an EMBL/GenBank/DDBJ whole genome shotgun (WGS) entry which is preliminary data.</text>
</comment>
<dbReference type="EMBL" id="JAYMYQ010000005">
    <property type="protein sequence ID" value="KAK7328709.1"/>
    <property type="molecule type" value="Genomic_DNA"/>
</dbReference>
<evidence type="ECO:0000313" key="3">
    <source>
        <dbReference type="Proteomes" id="UP001367508"/>
    </source>
</evidence>
<evidence type="ECO:0000256" key="1">
    <source>
        <dbReference type="SAM" id="MobiDB-lite"/>
    </source>
</evidence>
<accession>A0AAN9L3U2</accession>
<keyword evidence="3" id="KW-1185">Reference proteome</keyword>
<organism evidence="2 3">
    <name type="scientific">Canavalia gladiata</name>
    <name type="common">Sword bean</name>
    <name type="synonym">Dolichos gladiatus</name>
    <dbReference type="NCBI Taxonomy" id="3824"/>
    <lineage>
        <taxon>Eukaryota</taxon>
        <taxon>Viridiplantae</taxon>
        <taxon>Streptophyta</taxon>
        <taxon>Embryophyta</taxon>
        <taxon>Tracheophyta</taxon>
        <taxon>Spermatophyta</taxon>
        <taxon>Magnoliopsida</taxon>
        <taxon>eudicotyledons</taxon>
        <taxon>Gunneridae</taxon>
        <taxon>Pentapetalae</taxon>
        <taxon>rosids</taxon>
        <taxon>fabids</taxon>
        <taxon>Fabales</taxon>
        <taxon>Fabaceae</taxon>
        <taxon>Papilionoideae</taxon>
        <taxon>50 kb inversion clade</taxon>
        <taxon>NPAAA clade</taxon>
        <taxon>indigoferoid/millettioid clade</taxon>
        <taxon>Phaseoleae</taxon>
        <taxon>Canavalia</taxon>
    </lineage>
</organism>
<feature type="region of interest" description="Disordered" evidence="1">
    <location>
        <begin position="1"/>
        <end position="29"/>
    </location>
</feature>
<feature type="compositionally biased region" description="Polar residues" evidence="1">
    <location>
        <begin position="12"/>
        <end position="29"/>
    </location>
</feature>
<evidence type="ECO:0000313" key="2">
    <source>
        <dbReference type="EMBL" id="KAK7328709.1"/>
    </source>
</evidence>
<name>A0AAN9L3U2_CANGL</name>
<protein>
    <submittedName>
        <fullName evidence="2">Uncharacterized protein</fullName>
    </submittedName>
</protein>
<dbReference type="Proteomes" id="UP001367508">
    <property type="component" value="Unassembled WGS sequence"/>
</dbReference>
<reference evidence="2 3" key="1">
    <citation type="submission" date="2024-01" db="EMBL/GenBank/DDBJ databases">
        <title>The genomes of 5 underutilized Papilionoideae crops provide insights into root nodulation and disease resistanc.</title>
        <authorList>
            <person name="Jiang F."/>
        </authorList>
    </citation>
    <scope>NUCLEOTIDE SEQUENCE [LARGE SCALE GENOMIC DNA]</scope>
    <source>
        <strain evidence="2">LVBAO_FW01</strain>
        <tissue evidence="2">Leaves</tissue>
    </source>
</reference>